<keyword evidence="5" id="KW-1185">Reference proteome</keyword>
<dbReference type="PANTHER" id="PTHR30137">
    <property type="entry name" value="LUCIFERASE-LIKE MONOOXYGENASE"/>
    <property type="match status" value="1"/>
</dbReference>
<dbReference type="GO" id="GO:0047646">
    <property type="term" value="F:alkanal monooxygenase (FMN-linked) activity"/>
    <property type="evidence" value="ECO:0007669"/>
    <property type="project" value="UniProtKB-EC"/>
</dbReference>
<feature type="region of interest" description="Disordered" evidence="2">
    <location>
        <begin position="288"/>
        <end position="307"/>
    </location>
</feature>
<dbReference type="RefSeq" id="WP_123934851.1">
    <property type="nucleotide sequence ID" value="NZ_CP033897.1"/>
</dbReference>
<dbReference type="InterPro" id="IPR019949">
    <property type="entry name" value="CmoO-like"/>
</dbReference>
<dbReference type="KEGG" id="cgk:CGERO_08040"/>
<name>A0A3G6J1K4_9CORY</name>
<dbReference type="Proteomes" id="UP000271587">
    <property type="component" value="Chromosome"/>
</dbReference>
<evidence type="ECO:0000313" key="5">
    <source>
        <dbReference type="Proteomes" id="UP000271587"/>
    </source>
</evidence>
<dbReference type="AlphaFoldDB" id="A0A3G6J1K4"/>
<comment type="similarity">
    <text evidence="1">To bacterial alkanal monooxygenase alpha and beta chains.</text>
</comment>
<reference evidence="4 5" key="1">
    <citation type="submission" date="2018-11" db="EMBL/GenBank/DDBJ databases">
        <authorList>
            <person name="Kleinhagauer T."/>
            <person name="Glaeser S.P."/>
            <person name="Spergser J."/>
            <person name="Ruckert C."/>
            <person name="Kaempfer P."/>
            <person name="Busse H.-J."/>
        </authorList>
    </citation>
    <scope>NUCLEOTIDE SEQUENCE [LARGE SCALE GENOMIC DNA]</scope>
    <source>
        <strain evidence="4 5">W8</strain>
    </source>
</reference>
<dbReference type="PANTHER" id="PTHR30137:SF6">
    <property type="entry name" value="LUCIFERASE-LIKE MONOOXYGENASE"/>
    <property type="match status" value="1"/>
</dbReference>
<dbReference type="OrthoDB" id="9780518at2"/>
<dbReference type="InterPro" id="IPR050766">
    <property type="entry name" value="Bact_Lucif_Oxidored"/>
</dbReference>
<keyword evidence="4" id="KW-0503">Monooxygenase</keyword>
<dbReference type="NCBIfam" id="TIGR03558">
    <property type="entry name" value="oxido_grp_1"/>
    <property type="match status" value="1"/>
</dbReference>
<dbReference type="EC" id="1.14.14.3" evidence="4"/>
<evidence type="ECO:0000313" key="4">
    <source>
        <dbReference type="EMBL" id="AZA11905.1"/>
    </source>
</evidence>
<evidence type="ECO:0000256" key="1">
    <source>
        <dbReference type="ARBA" id="ARBA00007789"/>
    </source>
</evidence>
<evidence type="ECO:0000256" key="2">
    <source>
        <dbReference type="SAM" id="MobiDB-lite"/>
    </source>
</evidence>
<sequence length="307" mass="33100">MRYKTSLLEFATVYEGDSSREALRRIAKTAQLAEELGFHRLWFTEHHNIARVAAASPAVLIAHAAAHTEQIRLGSGGVMLPNHAPYTVAENFGTLEALHPGRIDLGVGRAPGTDPLTLGRALRRSPGAPNFDEDLQALMDFMDGRSPIPGVRCVPAAGSKVPVYLLGSSMYSAQLAARLGLPYVFASHFAPEHLDAALACYRAQFQPGAIDAPYVMAAMNVLCTNQPEHIEQVHEQHVKAFAGPHPNSRALALTMLTHSAFGNRAEVSEKVDTFMGRTQANELMLVSRAPDARTSESSIRASAEALG</sequence>
<feature type="domain" description="Luciferase-like" evidence="3">
    <location>
        <begin position="18"/>
        <end position="250"/>
    </location>
</feature>
<dbReference type="SUPFAM" id="SSF51679">
    <property type="entry name" value="Bacterial luciferase-like"/>
    <property type="match status" value="1"/>
</dbReference>
<proteinExistence type="predicted"/>
<accession>A0A3G6J1K4</accession>
<dbReference type="GO" id="GO:0005829">
    <property type="term" value="C:cytosol"/>
    <property type="evidence" value="ECO:0007669"/>
    <property type="project" value="TreeGrafter"/>
</dbReference>
<dbReference type="Gene3D" id="3.20.20.30">
    <property type="entry name" value="Luciferase-like domain"/>
    <property type="match status" value="1"/>
</dbReference>
<dbReference type="Pfam" id="PF00296">
    <property type="entry name" value="Bac_luciferase"/>
    <property type="match status" value="1"/>
</dbReference>
<gene>
    <name evidence="4" type="primary">luxA2</name>
    <name evidence="4" type="ORF">CGERO_08040</name>
</gene>
<dbReference type="EMBL" id="CP033897">
    <property type="protein sequence ID" value="AZA11905.1"/>
    <property type="molecule type" value="Genomic_DNA"/>
</dbReference>
<evidence type="ECO:0000259" key="3">
    <source>
        <dbReference type="Pfam" id="PF00296"/>
    </source>
</evidence>
<dbReference type="InterPro" id="IPR036661">
    <property type="entry name" value="Luciferase-like_sf"/>
</dbReference>
<keyword evidence="4" id="KW-0560">Oxidoreductase</keyword>
<dbReference type="InterPro" id="IPR011251">
    <property type="entry name" value="Luciferase-like_dom"/>
</dbReference>
<protein>
    <submittedName>
        <fullName evidence="4">Alkanal monooxygenase alpha chain</fullName>
        <ecNumber evidence="4">1.14.14.3</ecNumber>
    </submittedName>
</protein>
<organism evidence="4 5">
    <name type="scientific">Corynebacterium gerontici</name>
    <dbReference type="NCBI Taxonomy" id="2079234"/>
    <lineage>
        <taxon>Bacteria</taxon>
        <taxon>Bacillati</taxon>
        <taxon>Actinomycetota</taxon>
        <taxon>Actinomycetes</taxon>
        <taxon>Mycobacteriales</taxon>
        <taxon>Corynebacteriaceae</taxon>
        <taxon>Corynebacterium</taxon>
    </lineage>
</organism>